<dbReference type="AlphaFoldDB" id="A0A1H1QXX6"/>
<evidence type="ECO:0000313" key="2">
    <source>
        <dbReference type="Proteomes" id="UP000243207"/>
    </source>
</evidence>
<reference evidence="2" key="1">
    <citation type="submission" date="2016-10" db="EMBL/GenBank/DDBJ databases">
        <authorList>
            <person name="Varghese N."/>
            <person name="Submissions S."/>
        </authorList>
    </citation>
    <scope>NUCLEOTIDE SEQUENCE [LARGE SCALE GENOMIC DNA]</scope>
    <source>
        <strain evidence="2">NRRL B-51270</strain>
    </source>
</reference>
<accession>A0A1H1QXX6</accession>
<organism evidence="1 2">
    <name type="scientific">Halopseudomonas xinjiangensis</name>
    <dbReference type="NCBI Taxonomy" id="487184"/>
    <lineage>
        <taxon>Bacteria</taxon>
        <taxon>Pseudomonadati</taxon>
        <taxon>Pseudomonadota</taxon>
        <taxon>Gammaproteobacteria</taxon>
        <taxon>Pseudomonadales</taxon>
        <taxon>Pseudomonadaceae</taxon>
        <taxon>Halopseudomonas</taxon>
    </lineage>
</organism>
<keyword evidence="2" id="KW-1185">Reference proteome</keyword>
<proteinExistence type="predicted"/>
<protein>
    <recommendedName>
        <fullName evidence="3">DUF1508 domain-containing protein</fullName>
    </recommendedName>
</protein>
<dbReference type="Proteomes" id="UP000243207">
    <property type="component" value="Chromosome I"/>
</dbReference>
<sequence>MELKVERDEESSWTLFQRRSGEWHWSVVNGAGLSANSNPSDFYRRTAAYLGQLAAHGITLHYRDTTCS</sequence>
<evidence type="ECO:0008006" key="3">
    <source>
        <dbReference type="Google" id="ProtNLM"/>
    </source>
</evidence>
<dbReference type="STRING" id="487184.SAMN05216421_1240"/>
<name>A0A1H1QXX6_9GAMM</name>
<gene>
    <name evidence="1" type="ORF">SAMN05216421_1240</name>
</gene>
<evidence type="ECO:0000313" key="1">
    <source>
        <dbReference type="EMBL" id="SDS28368.1"/>
    </source>
</evidence>
<dbReference type="EMBL" id="LT629736">
    <property type="protein sequence ID" value="SDS28368.1"/>
    <property type="molecule type" value="Genomic_DNA"/>
</dbReference>